<evidence type="ECO:0000313" key="1">
    <source>
        <dbReference type="EMBL" id="KAK0588745.1"/>
    </source>
</evidence>
<reference evidence="1" key="1">
    <citation type="journal article" date="2022" name="Plant J.">
        <title>Strategies of tolerance reflected in two North American maple genomes.</title>
        <authorList>
            <person name="McEvoy S.L."/>
            <person name="Sezen U.U."/>
            <person name="Trouern-Trend A."/>
            <person name="McMahon S.M."/>
            <person name="Schaberg P.G."/>
            <person name="Yang J."/>
            <person name="Wegrzyn J.L."/>
            <person name="Swenson N.G."/>
        </authorList>
    </citation>
    <scope>NUCLEOTIDE SEQUENCE</scope>
    <source>
        <strain evidence="1">NS2018</strain>
    </source>
</reference>
<accession>A0AA39VQ52</accession>
<dbReference type="AlphaFoldDB" id="A0AA39VQ52"/>
<dbReference type="Pfam" id="PF00235">
    <property type="entry name" value="Profilin"/>
    <property type="match status" value="1"/>
</dbReference>
<gene>
    <name evidence="1" type="ORF">LWI29_004917</name>
</gene>
<dbReference type="PANTHER" id="PTHR36780:SF1">
    <property type="entry name" value="PROFILIN"/>
    <property type="match status" value="1"/>
</dbReference>
<dbReference type="Gene3D" id="3.30.450.30">
    <property type="entry name" value="Dynein light chain 2a, cytoplasmic"/>
    <property type="match status" value="1"/>
</dbReference>
<proteinExistence type="predicted"/>
<dbReference type="Proteomes" id="UP001168877">
    <property type="component" value="Unassembled WGS sequence"/>
</dbReference>
<dbReference type="EMBL" id="JAUESC010000381">
    <property type="protein sequence ID" value="KAK0588745.1"/>
    <property type="molecule type" value="Genomic_DNA"/>
</dbReference>
<sequence length="147" mass="16327">MDWSFVHKAWEKWASLSVGSSGEPLKAALLINYDPTGPSRLLSTIAEQEGLKADPIEMTRFVDFIQQNKLQTGSFIIGSNEYMVTSIHENWFCARCMNTIQPSGEGAIVMQTKAFILVALYEGSIGPASRAMLSVDQLAWQLGRRNL</sequence>
<keyword evidence="2" id="KW-1185">Reference proteome</keyword>
<organism evidence="1 2">
    <name type="scientific">Acer saccharum</name>
    <name type="common">Sugar maple</name>
    <dbReference type="NCBI Taxonomy" id="4024"/>
    <lineage>
        <taxon>Eukaryota</taxon>
        <taxon>Viridiplantae</taxon>
        <taxon>Streptophyta</taxon>
        <taxon>Embryophyta</taxon>
        <taxon>Tracheophyta</taxon>
        <taxon>Spermatophyta</taxon>
        <taxon>Magnoliopsida</taxon>
        <taxon>eudicotyledons</taxon>
        <taxon>Gunneridae</taxon>
        <taxon>Pentapetalae</taxon>
        <taxon>rosids</taxon>
        <taxon>malvids</taxon>
        <taxon>Sapindales</taxon>
        <taxon>Sapindaceae</taxon>
        <taxon>Hippocastanoideae</taxon>
        <taxon>Acereae</taxon>
        <taxon>Acer</taxon>
    </lineage>
</organism>
<dbReference type="SUPFAM" id="SSF55770">
    <property type="entry name" value="Profilin (actin-binding protein)"/>
    <property type="match status" value="1"/>
</dbReference>
<comment type="caution">
    <text evidence="1">The sequence shown here is derived from an EMBL/GenBank/DDBJ whole genome shotgun (WGS) entry which is preliminary data.</text>
</comment>
<dbReference type="InterPro" id="IPR036140">
    <property type="entry name" value="PFN_sf"/>
</dbReference>
<dbReference type="InterPro" id="IPR048278">
    <property type="entry name" value="PFN"/>
</dbReference>
<evidence type="ECO:0000313" key="2">
    <source>
        <dbReference type="Proteomes" id="UP001168877"/>
    </source>
</evidence>
<reference evidence="1" key="2">
    <citation type="submission" date="2023-06" db="EMBL/GenBank/DDBJ databases">
        <authorList>
            <person name="Swenson N.G."/>
            <person name="Wegrzyn J.L."/>
            <person name="Mcevoy S.L."/>
        </authorList>
    </citation>
    <scope>NUCLEOTIDE SEQUENCE</scope>
    <source>
        <strain evidence="1">NS2018</strain>
        <tissue evidence="1">Leaf</tissue>
    </source>
</reference>
<name>A0AA39VQ52_ACESA</name>
<evidence type="ECO:0008006" key="3">
    <source>
        <dbReference type="Google" id="ProtNLM"/>
    </source>
</evidence>
<protein>
    <recommendedName>
        <fullName evidence="3">Profilin</fullName>
    </recommendedName>
</protein>
<dbReference type="PANTHER" id="PTHR36780">
    <property type="entry name" value="OS05G0241400 PROTEIN"/>
    <property type="match status" value="1"/>
</dbReference>
<dbReference type="GO" id="GO:0003779">
    <property type="term" value="F:actin binding"/>
    <property type="evidence" value="ECO:0007669"/>
    <property type="project" value="InterPro"/>
</dbReference>